<keyword evidence="2" id="KW-1185">Reference proteome</keyword>
<protein>
    <submittedName>
        <fullName evidence="1">Enamine deaminase RidA, house cleaning of reactive enamine intermediates, YjgF/YER057c/UK114 family</fullName>
    </submittedName>
</protein>
<dbReference type="STRING" id="428992.SAMN05216272_1112"/>
<dbReference type="EMBL" id="FNDS01000011">
    <property type="protein sequence ID" value="SDI51585.1"/>
    <property type="molecule type" value="Genomic_DNA"/>
</dbReference>
<dbReference type="SUPFAM" id="SSF55298">
    <property type="entry name" value="YjgF-like"/>
    <property type="match status" value="1"/>
</dbReference>
<dbReference type="Proteomes" id="UP000199636">
    <property type="component" value="Unassembled WGS sequence"/>
</dbReference>
<dbReference type="PANTHER" id="PTHR47328">
    <property type="match status" value="1"/>
</dbReference>
<evidence type="ECO:0000313" key="2">
    <source>
        <dbReference type="Proteomes" id="UP000199636"/>
    </source>
</evidence>
<evidence type="ECO:0000313" key="1">
    <source>
        <dbReference type="EMBL" id="SDI51585.1"/>
    </source>
</evidence>
<organism evidence="1 2">
    <name type="scientific">Pseudomonas panipatensis</name>
    <dbReference type="NCBI Taxonomy" id="428992"/>
    <lineage>
        <taxon>Bacteria</taxon>
        <taxon>Pseudomonadati</taxon>
        <taxon>Pseudomonadota</taxon>
        <taxon>Gammaproteobacteria</taxon>
        <taxon>Pseudomonadales</taxon>
        <taxon>Pseudomonadaceae</taxon>
        <taxon>Pseudomonas</taxon>
    </lineage>
</organism>
<dbReference type="InterPro" id="IPR035709">
    <property type="entry name" value="YoaB-like"/>
</dbReference>
<dbReference type="Pfam" id="PF01042">
    <property type="entry name" value="Ribonuc_L-PSP"/>
    <property type="match status" value="1"/>
</dbReference>
<dbReference type="InterPro" id="IPR035959">
    <property type="entry name" value="RutC-like_sf"/>
</dbReference>
<reference evidence="2" key="1">
    <citation type="submission" date="2016-10" db="EMBL/GenBank/DDBJ databases">
        <authorList>
            <person name="Varghese N."/>
            <person name="Submissions S."/>
        </authorList>
    </citation>
    <scope>NUCLEOTIDE SEQUENCE [LARGE SCALE GENOMIC DNA]</scope>
    <source>
        <strain evidence="2">CCM 7469</strain>
    </source>
</reference>
<proteinExistence type="predicted"/>
<dbReference type="Gene3D" id="3.30.1330.40">
    <property type="entry name" value="RutC-like"/>
    <property type="match status" value="1"/>
</dbReference>
<dbReference type="InterPro" id="IPR006175">
    <property type="entry name" value="YjgF/YER057c/UK114"/>
</dbReference>
<name>A0A1G8L7E7_9PSED</name>
<dbReference type="PANTHER" id="PTHR47328:SF1">
    <property type="entry name" value="RUTC FAMILY PROTEIN YOAB"/>
    <property type="match status" value="1"/>
</dbReference>
<dbReference type="AlphaFoldDB" id="A0A1G8L7E7"/>
<accession>A0A1G8L7E7</accession>
<dbReference type="CDD" id="cd06150">
    <property type="entry name" value="YjgF_YER057c_UK114_like_2"/>
    <property type="match status" value="1"/>
</dbReference>
<gene>
    <name evidence="1" type="ORF">SAMN05216272_1112</name>
</gene>
<dbReference type="OrthoDB" id="6899345at2"/>
<dbReference type="RefSeq" id="WP_090266461.1">
    <property type="nucleotide sequence ID" value="NZ_FNDS01000011.1"/>
</dbReference>
<sequence>MSISRFQPNNGRLSHALVHNGIVYVTGQVPVDRTQDVRGQTAQVLARIDELLAEAGSDKAHILFAQVWLKHAVKDFAEMNAAWDAWVPKDALPARATVEANLAAENILVEIAVQAAVRS</sequence>